<proteinExistence type="inferred from homology"/>
<dbReference type="InterPro" id="IPR015500">
    <property type="entry name" value="Peptidase_S8_subtilisin-rel"/>
</dbReference>
<keyword evidence="2 6" id="KW-0645">Protease</keyword>
<dbReference type="PROSITE" id="PS00137">
    <property type="entry name" value="SUBTILASE_HIS"/>
    <property type="match status" value="1"/>
</dbReference>
<keyword evidence="8" id="KW-0732">Signal</keyword>
<organism evidence="10 11">
    <name type="scientific">Umezawaea endophytica</name>
    <dbReference type="NCBI Taxonomy" id="1654476"/>
    <lineage>
        <taxon>Bacteria</taxon>
        <taxon>Bacillati</taxon>
        <taxon>Actinomycetota</taxon>
        <taxon>Actinomycetes</taxon>
        <taxon>Pseudonocardiales</taxon>
        <taxon>Pseudonocardiaceae</taxon>
        <taxon>Umezawaea</taxon>
    </lineage>
</organism>
<keyword evidence="3 6" id="KW-0378">Hydrolase</keyword>
<comment type="similarity">
    <text evidence="1 6 7">Belongs to the peptidase S8 family.</text>
</comment>
<keyword evidence="4 6" id="KW-0720">Serine protease</keyword>
<dbReference type="PANTHER" id="PTHR43806:SF11">
    <property type="entry name" value="CEREVISIN-RELATED"/>
    <property type="match status" value="1"/>
</dbReference>
<evidence type="ECO:0000256" key="6">
    <source>
        <dbReference type="PROSITE-ProRule" id="PRU01240"/>
    </source>
</evidence>
<dbReference type="PANTHER" id="PTHR43806">
    <property type="entry name" value="PEPTIDASE S8"/>
    <property type="match status" value="1"/>
</dbReference>
<evidence type="ECO:0000259" key="9">
    <source>
        <dbReference type="Pfam" id="PF00082"/>
    </source>
</evidence>
<comment type="caution">
    <text evidence="10">The sequence shown here is derived from an EMBL/GenBank/DDBJ whole genome shotgun (WGS) entry which is preliminary data.</text>
</comment>
<reference evidence="10" key="1">
    <citation type="submission" date="2022-08" db="EMBL/GenBank/DDBJ databases">
        <authorList>
            <person name="Tistechok S."/>
            <person name="Samborskyy M."/>
            <person name="Roman I."/>
        </authorList>
    </citation>
    <scope>NUCLEOTIDE SEQUENCE</scope>
    <source>
        <strain evidence="10">DSM 103496</strain>
    </source>
</reference>
<dbReference type="Gene3D" id="3.40.50.200">
    <property type="entry name" value="Peptidase S8/S53 domain"/>
    <property type="match status" value="1"/>
</dbReference>
<dbReference type="SUPFAM" id="SSF52743">
    <property type="entry name" value="Subtilisin-like"/>
    <property type="match status" value="1"/>
</dbReference>
<dbReference type="PRINTS" id="PR00723">
    <property type="entry name" value="SUBTILISIN"/>
</dbReference>
<sequence length="1032" mass="106622">MNPVTKVGGLAVAGVIALATVQVAVASADPLEDKGLTLLTGDRVVVGAGGAVSAVEPGPGREALVFSTYQRAGHRYVVPEDALGPLREGRLDERIFDVTALRDAGYGAAGRPVPLIVSYPPGAFHVADLTAIGASTVEAAADGSAWRGLLDGGARKVWLDGKVTASLDRSTKQIGAPAAWDAGFTGEGVKVAVLDTGVDQTHPDLVGQEIAEQNFSTAADNVDRYGHGTHVASTIASNGAKYRGVAPGARLLDGKVLNDAGGGSESDVLRGMQWAAEQGARVINMSLGTTDSDTVDPVEEAVNTLSAKYGTLFVVAAGNSGPGATTIGSPGSADAALTVGAVDRDDSLAPFSSRGPRVGDGGIKPDITAPGVGIVAAKAANGRIGTPVEPGYVSASGTSMATPHVAGAAAVLAGQHPDWTGPQLKSALTASAKPTAGLTPFEQGAGRVDVARVITQAVGTVPSSVSLGTHVYPHDDDQPVTKSFSYRNSGTADVLLDLAVDATAPAGMFTLAPARLTVPAGGEATASLTGFTGVDTADGTYHGAVVATGGGTTVRTPIAIVREAESYNLTLNHVQRPGAPSGNYSTTVTDNATGDAIQPYEPDGSVTVRLPKGRYLIDSTAGGPTFDWLVQPSLVLEKDTVVDLDFRTAQPITISAPDPTAFVRGAAVVYDHRLGTGAVVGKGSLSGGDSSLRRMRVANVGSSDPTFRSLISTQWAGENGSFYGLAWHGTGSWPNGFTRAPAKSELAHVRAEVTSGRRLVKPYPRTGGPVADHGLALPVDGPRDEYLSTEGTVWRIDGRDIAEDGFTTTFERRGQVKDYRPGKTYVEHPGRGVLGPAFPPTRDAWVARTGDALRVDVPLFSDQEGNAGFSAVNPRTTVLHRDGRKIGEVTGTTAADLTLPAEPGNYRLTTSGTHAGSTVSSTWTFRSRHTDRTTALPLSAVRFSPDPADAKAGRTVTVPVEVTSQTGVAAKALTVRVSYDSGKTWWPTLLLGRSLVVLHHPHGATSVSLRAKTTDREGNTVEQTILDAYRLS</sequence>
<feature type="active site" description="Charge relay system" evidence="5 6">
    <location>
        <position position="399"/>
    </location>
</feature>
<feature type="active site" description="Charge relay system" evidence="5 6">
    <location>
        <position position="227"/>
    </location>
</feature>
<name>A0A9X3A687_9PSEU</name>
<dbReference type="GO" id="GO:0006508">
    <property type="term" value="P:proteolysis"/>
    <property type="evidence" value="ECO:0007669"/>
    <property type="project" value="UniProtKB-KW"/>
</dbReference>
<evidence type="ECO:0000256" key="4">
    <source>
        <dbReference type="ARBA" id="ARBA00022825"/>
    </source>
</evidence>
<gene>
    <name evidence="10" type="ORF">NZH93_47610</name>
</gene>
<protein>
    <submittedName>
        <fullName evidence="10">S8 family serine peptidase</fullName>
    </submittedName>
</protein>
<dbReference type="PROSITE" id="PS51892">
    <property type="entry name" value="SUBTILASE"/>
    <property type="match status" value="1"/>
</dbReference>
<feature type="signal peptide" evidence="8">
    <location>
        <begin position="1"/>
        <end position="28"/>
    </location>
</feature>
<dbReference type="GO" id="GO:0004252">
    <property type="term" value="F:serine-type endopeptidase activity"/>
    <property type="evidence" value="ECO:0007669"/>
    <property type="project" value="UniProtKB-UniRule"/>
</dbReference>
<evidence type="ECO:0000313" key="10">
    <source>
        <dbReference type="EMBL" id="MCS7484544.1"/>
    </source>
</evidence>
<dbReference type="InterPro" id="IPR023828">
    <property type="entry name" value="Peptidase_S8_Ser-AS"/>
</dbReference>
<dbReference type="InterPro" id="IPR022398">
    <property type="entry name" value="Peptidase_S8_His-AS"/>
</dbReference>
<evidence type="ECO:0000256" key="1">
    <source>
        <dbReference type="ARBA" id="ARBA00011073"/>
    </source>
</evidence>
<keyword evidence="11" id="KW-1185">Reference proteome</keyword>
<feature type="chain" id="PRO_5040734556" evidence="8">
    <location>
        <begin position="29"/>
        <end position="1032"/>
    </location>
</feature>
<evidence type="ECO:0000256" key="5">
    <source>
        <dbReference type="PIRSR" id="PIRSR615500-1"/>
    </source>
</evidence>
<dbReference type="AlphaFoldDB" id="A0A9X3A687"/>
<dbReference type="InterPro" id="IPR050131">
    <property type="entry name" value="Peptidase_S8_subtilisin-like"/>
</dbReference>
<dbReference type="RefSeq" id="WP_259629990.1">
    <property type="nucleotide sequence ID" value="NZ_JANYMP010000048.1"/>
</dbReference>
<evidence type="ECO:0000256" key="8">
    <source>
        <dbReference type="SAM" id="SignalP"/>
    </source>
</evidence>
<feature type="active site" description="Charge relay system" evidence="5 6">
    <location>
        <position position="195"/>
    </location>
</feature>
<evidence type="ECO:0000256" key="3">
    <source>
        <dbReference type="ARBA" id="ARBA00022801"/>
    </source>
</evidence>
<evidence type="ECO:0000313" key="11">
    <source>
        <dbReference type="Proteomes" id="UP001141259"/>
    </source>
</evidence>
<dbReference type="InterPro" id="IPR036852">
    <property type="entry name" value="Peptidase_S8/S53_dom_sf"/>
</dbReference>
<accession>A0A9X3A687</accession>
<dbReference type="InterPro" id="IPR023827">
    <property type="entry name" value="Peptidase_S8_Asp-AS"/>
</dbReference>
<dbReference type="EMBL" id="JANYMP010000048">
    <property type="protein sequence ID" value="MCS7484544.1"/>
    <property type="molecule type" value="Genomic_DNA"/>
</dbReference>
<dbReference type="Proteomes" id="UP001141259">
    <property type="component" value="Unassembled WGS sequence"/>
</dbReference>
<dbReference type="InterPro" id="IPR000209">
    <property type="entry name" value="Peptidase_S8/S53_dom"/>
</dbReference>
<dbReference type="PROSITE" id="PS00138">
    <property type="entry name" value="SUBTILASE_SER"/>
    <property type="match status" value="1"/>
</dbReference>
<dbReference type="Pfam" id="PF00082">
    <property type="entry name" value="Peptidase_S8"/>
    <property type="match status" value="1"/>
</dbReference>
<feature type="domain" description="Peptidase S8/S53" evidence="9">
    <location>
        <begin position="186"/>
        <end position="446"/>
    </location>
</feature>
<evidence type="ECO:0000256" key="7">
    <source>
        <dbReference type="RuleBase" id="RU003355"/>
    </source>
</evidence>
<dbReference type="PROSITE" id="PS00136">
    <property type="entry name" value="SUBTILASE_ASP"/>
    <property type="match status" value="1"/>
</dbReference>
<evidence type="ECO:0000256" key="2">
    <source>
        <dbReference type="ARBA" id="ARBA00022670"/>
    </source>
</evidence>